<reference evidence="2" key="2">
    <citation type="journal article" date="2021" name="PeerJ">
        <title>Extensive microbial diversity within the chicken gut microbiome revealed by metagenomics and culture.</title>
        <authorList>
            <person name="Gilroy R."/>
            <person name="Ravi A."/>
            <person name="Getino M."/>
            <person name="Pursley I."/>
            <person name="Horton D.L."/>
            <person name="Alikhan N.F."/>
            <person name="Baker D."/>
            <person name="Gharbi K."/>
            <person name="Hall N."/>
            <person name="Watson M."/>
            <person name="Adriaenssens E.M."/>
            <person name="Foster-Nyarko E."/>
            <person name="Jarju S."/>
            <person name="Secka A."/>
            <person name="Antonio M."/>
            <person name="Oren A."/>
            <person name="Chaudhuri R.R."/>
            <person name="La Ragione R."/>
            <person name="Hildebrand F."/>
            <person name="Pallen M.J."/>
        </authorList>
    </citation>
    <scope>NUCLEOTIDE SEQUENCE</scope>
    <source>
        <strain evidence="2">CHK152-2871</strain>
    </source>
</reference>
<evidence type="ECO:0000256" key="1">
    <source>
        <dbReference type="SAM" id="Phobius"/>
    </source>
</evidence>
<evidence type="ECO:0000313" key="2">
    <source>
        <dbReference type="EMBL" id="HIS74196.1"/>
    </source>
</evidence>
<keyword evidence="1" id="KW-0472">Membrane</keyword>
<evidence type="ECO:0000313" key="3">
    <source>
        <dbReference type="Proteomes" id="UP000886865"/>
    </source>
</evidence>
<comment type="caution">
    <text evidence="2">The sequence shown here is derived from an EMBL/GenBank/DDBJ whole genome shotgun (WGS) entry which is preliminary data.</text>
</comment>
<dbReference type="Proteomes" id="UP000886865">
    <property type="component" value="Unassembled WGS sequence"/>
</dbReference>
<reference evidence="2" key="1">
    <citation type="submission" date="2020-10" db="EMBL/GenBank/DDBJ databases">
        <authorList>
            <person name="Gilroy R."/>
        </authorList>
    </citation>
    <scope>NUCLEOTIDE SEQUENCE</scope>
    <source>
        <strain evidence="2">CHK152-2871</strain>
    </source>
</reference>
<accession>A0A9D1JXM6</accession>
<organism evidence="2 3">
    <name type="scientific">Candidatus Galligastranaerophilus intestinavium</name>
    <dbReference type="NCBI Taxonomy" id="2840836"/>
    <lineage>
        <taxon>Bacteria</taxon>
        <taxon>Candidatus Galligastranaerophilus</taxon>
    </lineage>
</organism>
<keyword evidence="1" id="KW-0812">Transmembrane</keyword>
<keyword evidence="1" id="KW-1133">Transmembrane helix</keyword>
<dbReference type="EMBL" id="DVJQ01000034">
    <property type="protein sequence ID" value="HIS74196.1"/>
    <property type="molecule type" value="Genomic_DNA"/>
</dbReference>
<protein>
    <submittedName>
        <fullName evidence="2">Uncharacterized protein</fullName>
    </submittedName>
</protein>
<gene>
    <name evidence="2" type="ORF">IAA86_04145</name>
</gene>
<name>A0A9D1JXM6_9BACT</name>
<feature type="transmembrane region" description="Helical" evidence="1">
    <location>
        <begin position="37"/>
        <end position="58"/>
    </location>
</feature>
<proteinExistence type="predicted"/>
<sequence>MQIVYVILIGLILAEIIKLLEPTGILFAWIFQHISSIVFALIMFIVLFALAIVTINYFKYKDETEEERAERLKRQEILDKWRKQFK</sequence>
<dbReference type="AlphaFoldDB" id="A0A9D1JXM6"/>
<feature type="transmembrane region" description="Helical" evidence="1">
    <location>
        <begin position="7"/>
        <end position="31"/>
    </location>
</feature>